<dbReference type="GeneID" id="37268296"/>
<feature type="compositionally biased region" description="Low complexity" evidence="1">
    <location>
        <begin position="221"/>
        <end position="240"/>
    </location>
</feature>
<dbReference type="AlphaFoldDB" id="A0A316ZIP7"/>
<evidence type="ECO:0000313" key="4">
    <source>
        <dbReference type="Proteomes" id="UP000245946"/>
    </source>
</evidence>
<feature type="compositionally biased region" description="Acidic residues" evidence="1">
    <location>
        <begin position="1111"/>
        <end position="1132"/>
    </location>
</feature>
<dbReference type="InterPro" id="IPR041667">
    <property type="entry name" value="Cupin_8"/>
</dbReference>
<feature type="compositionally biased region" description="Low complexity" evidence="1">
    <location>
        <begin position="1098"/>
        <end position="1110"/>
    </location>
</feature>
<feature type="region of interest" description="Disordered" evidence="1">
    <location>
        <begin position="614"/>
        <end position="769"/>
    </location>
</feature>
<feature type="region of interest" description="Disordered" evidence="1">
    <location>
        <begin position="140"/>
        <end position="257"/>
    </location>
</feature>
<reference evidence="3 4" key="1">
    <citation type="journal article" date="2018" name="Mol. Biol. Evol.">
        <title>Broad Genomic Sampling Reveals a Smut Pathogenic Ancestry of the Fungal Clade Ustilaginomycotina.</title>
        <authorList>
            <person name="Kijpornyongpan T."/>
            <person name="Mondo S.J."/>
            <person name="Barry K."/>
            <person name="Sandor L."/>
            <person name="Lee J."/>
            <person name="Lipzen A."/>
            <person name="Pangilinan J."/>
            <person name="LaButti K."/>
            <person name="Hainaut M."/>
            <person name="Henrissat B."/>
            <person name="Grigoriev I.V."/>
            <person name="Spatafora J.W."/>
            <person name="Aime M.C."/>
        </authorList>
    </citation>
    <scope>NUCLEOTIDE SEQUENCE [LARGE SCALE GENOMIC DNA]</scope>
    <source>
        <strain evidence="3 4">MCA 4186</strain>
    </source>
</reference>
<dbReference type="InterPro" id="IPR014710">
    <property type="entry name" value="RmlC-like_jellyroll"/>
</dbReference>
<dbReference type="Proteomes" id="UP000245946">
    <property type="component" value="Unassembled WGS sequence"/>
</dbReference>
<feature type="region of interest" description="Disordered" evidence="1">
    <location>
        <begin position="1"/>
        <end position="23"/>
    </location>
</feature>
<feature type="compositionally biased region" description="Low complexity" evidence="1">
    <location>
        <begin position="617"/>
        <end position="638"/>
    </location>
</feature>
<evidence type="ECO:0000256" key="1">
    <source>
        <dbReference type="SAM" id="MobiDB-lite"/>
    </source>
</evidence>
<keyword evidence="4" id="KW-1185">Reference proteome</keyword>
<dbReference type="InterPro" id="IPR003347">
    <property type="entry name" value="JmjC_dom"/>
</dbReference>
<dbReference type="PANTHER" id="PTHR12461">
    <property type="entry name" value="HYPOXIA-INDUCIBLE FACTOR 1 ALPHA INHIBITOR-RELATED"/>
    <property type="match status" value="1"/>
</dbReference>
<feature type="compositionally biased region" description="Acidic residues" evidence="1">
    <location>
        <begin position="483"/>
        <end position="503"/>
    </location>
</feature>
<dbReference type="OrthoDB" id="415358at2759"/>
<protein>
    <recommendedName>
        <fullName evidence="2">JmjC domain-containing protein</fullName>
    </recommendedName>
</protein>
<feature type="region of interest" description="Disordered" evidence="1">
    <location>
        <begin position="531"/>
        <end position="565"/>
    </location>
</feature>
<organism evidence="3 4">
    <name type="scientific">Tilletiopsis washingtonensis</name>
    <dbReference type="NCBI Taxonomy" id="58919"/>
    <lineage>
        <taxon>Eukaryota</taxon>
        <taxon>Fungi</taxon>
        <taxon>Dikarya</taxon>
        <taxon>Basidiomycota</taxon>
        <taxon>Ustilaginomycotina</taxon>
        <taxon>Exobasidiomycetes</taxon>
        <taxon>Entylomatales</taxon>
        <taxon>Entylomatales incertae sedis</taxon>
        <taxon>Tilletiopsis</taxon>
    </lineage>
</organism>
<evidence type="ECO:0000313" key="3">
    <source>
        <dbReference type="EMBL" id="PWO01410.1"/>
    </source>
</evidence>
<proteinExistence type="predicted"/>
<feature type="compositionally biased region" description="Basic and acidic residues" evidence="1">
    <location>
        <begin position="664"/>
        <end position="676"/>
    </location>
</feature>
<feature type="compositionally biased region" description="Basic and acidic residues" evidence="1">
    <location>
        <begin position="472"/>
        <end position="482"/>
    </location>
</feature>
<feature type="region of interest" description="Disordered" evidence="1">
    <location>
        <begin position="1047"/>
        <end position="1074"/>
    </location>
</feature>
<accession>A0A316ZIP7</accession>
<feature type="compositionally biased region" description="Acidic residues" evidence="1">
    <location>
        <begin position="683"/>
        <end position="700"/>
    </location>
</feature>
<dbReference type="EMBL" id="KZ819283">
    <property type="protein sequence ID" value="PWO01410.1"/>
    <property type="molecule type" value="Genomic_DNA"/>
</dbReference>
<name>A0A316ZIP7_9BASI</name>
<dbReference type="Gene3D" id="2.60.120.650">
    <property type="entry name" value="Cupin"/>
    <property type="match status" value="1"/>
</dbReference>
<sequence length="1150" mass="124650">MSRTAAPRRPPPPPAGPPRVGVFTEKSRGPYVGYLPAPGDTVQCVPSSFSPQQLWERFISQRRPVIIDGPLEDAEWKGDKWTDLAHLRRVAGHSQVKIEPVHAKGHFGTSAEREQVPFELFLDMLSDPDMAGQFYLTTQYESDDGSEKESESESESEAEMAGPRVGSSATLQSSDAELGARGTKRRLSSSPAGADKRQAGPTSANVLKRGRSATPDGKPEAPAARRSSSPADSQASQHSSTSALRESDDLDPVLPPPTAALAKEFPLPAPSIMGGLALQQCNLWLGNCTQGKSSGLHHDFHDNLYMLLSGRKRFLIWPPVAHQWLQPRGPIEGMRPNGLLLYTPDGELPAWHPRSNRFALRGDGLTEFEAAEWRVRARERALREADERAAALAGEASRPASLRKGKGKQTLEQVEAMAQLKAAELARQHIVLEERGLALNESDSEDDSDEDALAARRRKANEPRRPPLALIRSDRDIPRASDDESSEEEESEPEAGSSDDEMSVPELEPIEKAHYLHLAVPFIKRAIGEASPGSLKLSPSRMKADGSAIGRDEDDDPSEDELEMRQLNSVFLAPLLLAEKAAAPRHLSKQEALAAVEAGLERAAVAAMEMTLAQQLAQQQRRAGAGASRDSESGSGSDADSDEESDERQGSDWEMADEGWLQFDRIEEERRRKEDGESGSELFDSDEDEDESDNDLENDEPQAKAAPRRSPPLRIPKGMLPGGLRGRLNGQDSDDSGSDYDGPIFDEMVLGFDGPESDEDEDDEMEEESRAQAELWAHLRQQLEDAQTEGDTARATLVQKELNTLNIQRRQAVLQGVHHDRRRELWRARQETALNRRLRGGFVSDSYWDWLFESGRDGTEGDDFAGSTGFSDEAEDDEGEEGDIGVSGSESSGSDEDEALPAPASAKKARGAPDAQQQLDKDEPSSFSRISPQALHRYFGIADDPTDPSRAPAAPKAGEALPAAMCPPPLVVDLQPGQMLYLPASWWHEVTSYALADDGPSGADGESTQPVHMAFNYWFHPPTALKQGFAPLYASSKPAVAAPKSGKAAASGAGASGAGRNEPTGPLVGTHDQPYLDPEVWGEIRRAISAKIATAVAGDAAQRQAAALAADESDDESSEEEDDGDEEGDAGSDDSGRPSPPLPPGKRRRV</sequence>
<feature type="region of interest" description="Disordered" evidence="1">
    <location>
        <begin position="858"/>
        <end position="927"/>
    </location>
</feature>
<gene>
    <name evidence="3" type="ORF">FA09DRAFT_314201</name>
</gene>
<dbReference type="SUPFAM" id="SSF51197">
    <property type="entry name" value="Clavaminate synthase-like"/>
    <property type="match status" value="2"/>
</dbReference>
<feature type="domain" description="JmjC" evidence="2">
    <location>
        <begin position="256"/>
        <end position="1036"/>
    </location>
</feature>
<feature type="region of interest" description="Disordered" evidence="1">
    <location>
        <begin position="440"/>
        <end position="506"/>
    </location>
</feature>
<feature type="compositionally biased region" description="Acidic residues" evidence="1">
    <location>
        <begin position="755"/>
        <end position="767"/>
    </location>
</feature>
<dbReference type="Gene3D" id="2.60.120.10">
    <property type="entry name" value="Jelly Rolls"/>
    <property type="match status" value="2"/>
</dbReference>
<dbReference type="PROSITE" id="PS51184">
    <property type="entry name" value="JMJC"/>
    <property type="match status" value="1"/>
</dbReference>
<feature type="compositionally biased region" description="Acidic residues" evidence="1">
    <location>
        <begin position="552"/>
        <end position="562"/>
    </location>
</feature>
<feature type="compositionally biased region" description="Acidic residues" evidence="1">
    <location>
        <begin position="872"/>
        <end position="883"/>
    </location>
</feature>
<feature type="region of interest" description="Disordered" evidence="1">
    <location>
        <begin position="1098"/>
        <end position="1150"/>
    </location>
</feature>
<evidence type="ECO:0000259" key="2">
    <source>
        <dbReference type="PROSITE" id="PS51184"/>
    </source>
</evidence>
<dbReference type="PANTHER" id="PTHR12461:SF100">
    <property type="entry name" value="JMJC DOMAIN-CONTAINING PROTEIN 4"/>
    <property type="match status" value="1"/>
</dbReference>
<dbReference type="Pfam" id="PF13621">
    <property type="entry name" value="Cupin_8"/>
    <property type="match status" value="2"/>
</dbReference>
<feature type="compositionally biased region" description="Acidic residues" evidence="1">
    <location>
        <begin position="442"/>
        <end position="452"/>
    </location>
</feature>
<dbReference type="RefSeq" id="XP_025601688.1">
    <property type="nucleotide sequence ID" value="XM_025740752.1"/>
</dbReference>
<dbReference type="STRING" id="58919.A0A316ZIP7"/>
<feature type="compositionally biased region" description="Pro residues" evidence="1">
    <location>
        <begin position="8"/>
        <end position="17"/>
    </location>
</feature>